<name>A0A371FS49_MUCPR</name>
<dbReference type="STRING" id="157652.A0A371FS49"/>
<feature type="non-terminal residue" evidence="2">
    <location>
        <position position="1"/>
    </location>
</feature>
<proteinExistence type="predicted"/>
<feature type="compositionally biased region" description="Basic residues" evidence="1">
    <location>
        <begin position="72"/>
        <end position="83"/>
    </location>
</feature>
<dbReference type="EMBL" id="QJKJ01008067">
    <property type="protein sequence ID" value="RDX80903.1"/>
    <property type="molecule type" value="Genomic_DNA"/>
</dbReference>
<comment type="caution">
    <text evidence="2">The sequence shown here is derived from an EMBL/GenBank/DDBJ whole genome shotgun (WGS) entry which is preliminary data.</text>
</comment>
<organism evidence="2 3">
    <name type="scientific">Mucuna pruriens</name>
    <name type="common">Velvet bean</name>
    <name type="synonym">Dolichos pruriens</name>
    <dbReference type="NCBI Taxonomy" id="157652"/>
    <lineage>
        <taxon>Eukaryota</taxon>
        <taxon>Viridiplantae</taxon>
        <taxon>Streptophyta</taxon>
        <taxon>Embryophyta</taxon>
        <taxon>Tracheophyta</taxon>
        <taxon>Spermatophyta</taxon>
        <taxon>Magnoliopsida</taxon>
        <taxon>eudicotyledons</taxon>
        <taxon>Gunneridae</taxon>
        <taxon>Pentapetalae</taxon>
        <taxon>rosids</taxon>
        <taxon>fabids</taxon>
        <taxon>Fabales</taxon>
        <taxon>Fabaceae</taxon>
        <taxon>Papilionoideae</taxon>
        <taxon>50 kb inversion clade</taxon>
        <taxon>NPAAA clade</taxon>
        <taxon>indigoferoid/millettioid clade</taxon>
        <taxon>Phaseoleae</taxon>
        <taxon>Mucuna</taxon>
    </lineage>
</organism>
<evidence type="ECO:0000313" key="3">
    <source>
        <dbReference type="Proteomes" id="UP000257109"/>
    </source>
</evidence>
<dbReference type="AlphaFoldDB" id="A0A371FS49"/>
<feature type="region of interest" description="Disordered" evidence="1">
    <location>
        <begin position="58"/>
        <end position="83"/>
    </location>
</feature>
<sequence length="104" mass="10801">MAEYQNQYGAVPASKDPIQKEMETIGDTTGVGVGVGGGAAAGGGGDSTQIMAEDYDRTTSTDTGAAGEGENHHHHNHNHKKGIMQKIKEKLPGTGHGTTPHHNN</sequence>
<accession>A0A371FS49</accession>
<dbReference type="InterPro" id="IPR030513">
    <property type="entry name" value="Dehydrin_CS"/>
</dbReference>
<dbReference type="Proteomes" id="UP000257109">
    <property type="component" value="Unassembled WGS sequence"/>
</dbReference>
<dbReference type="PROSITE" id="PS00823">
    <property type="entry name" value="DEHYDRIN_2"/>
    <property type="match status" value="1"/>
</dbReference>
<protein>
    <submittedName>
        <fullName evidence="2">Uncharacterized protein</fullName>
    </submittedName>
</protein>
<evidence type="ECO:0000256" key="1">
    <source>
        <dbReference type="SAM" id="MobiDB-lite"/>
    </source>
</evidence>
<gene>
    <name evidence="2" type="ORF">CR513_38478</name>
</gene>
<keyword evidence="3" id="KW-1185">Reference proteome</keyword>
<reference evidence="2" key="1">
    <citation type="submission" date="2018-05" db="EMBL/GenBank/DDBJ databases">
        <title>Draft genome of Mucuna pruriens seed.</title>
        <authorList>
            <person name="Nnadi N.E."/>
            <person name="Vos R."/>
            <person name="Hasami M.H."/>
            <person name="Devisetty U.K."/>
            <person name="Aguiy J.C."/>
        </authorList>
    </citation>
    <scope>NUCLEOTIDE SEQUENCE [LARGE SCALE GENOMIC DNA]</scope>
    <source>
        <strain evidence="2">JCA_2017</strain>
    </source>
</reference>
<evidence type="ECO:0000313" key="2">
    <source>
        <dbReference type="EMBL" id="RDX80903.1"/>
    </source>
</evidence>